<dbReference type="InterPro" id="IPR007150">
    <property type="entry name" value="HUS1/Mec3"/>
</dbReference>
<dbReference type="InterPro" id="IPR016580">
    <property type="entry name" value="HUS1"/>
</dbReference>
<accession>A0A9W6T6Y3</accession>
<evidence type="ECO:0000256" key="3">
    <source>
        <dbReference type="ARBA" id="ARBA00023242"/>
    </source>
</evidence>
<keyword evidence="6" id="KW-1185">Reference proteome</keyword>
<proteinExistence type="inferred from homology"/>
<dbReference type="GO" id="GO:0000723">
    <property type="term" value="P:telomere maintenance"/>
    <property type="evidence" value="ECO:0007669"/>
    <property type="project" value="TreeGrafter"/>
</dbReference>
<organism evidence="5 6">
    <name type="scientific">Ambrosiozyma monospora</name>
    <name type="common">Yeast</name>
    <name type="synonym">Endomycopsis monosporus</name>
    <dbReference type="NCBI Taxonomy" id="43982"/>
    <lineage>
        <taxon>Eukaryota</taxon>
        <taxon>Fungi</taxon>
        <taxon>Dikarya</taxon>
        <taxon>Ascomycota</taxon>
        <taxon>Saccharomycotina</taxon>
        <taxon>Pichiomycetes</taxon>
        <taxon>Pichiales</taxon>
        <taxon>Pichiaceae</taxon>
        <taxon>Ambrosiozyma</taxon>
    </lineage>
</organism>
<dbReference type="Proteomes" id="UP001165063">
    <property type="component" value="Unassembled WGS sequence"/>
</dbReference>
<dbReference type="GO" id="GO:0033314">
    <property type="term" value="P:mitotic DNA replication checkpoint signaling"/>
    <property type="evidence" value="ECO:0007669"/>
    <property type="project" value="TreeGrafter"/>
</dbReference>
<gene>
    <name evidence="5" type="ORF">Amon01_000964400</name>
</gene>
<dbReference type="EMBL" id="BSXU01012518">
    <property type="protein sequence ID" value="GME77372.1"/>
    <property type="molecule type" value="Genomic_DNA"/>
</dbReference>
<dbReference type="SUPFAM" id="SSF55979">
    <property type="entry name" value="DNA clamp"/>
    <property type="match status" value="1"/>
</dbReference>
<dbReference type="GO" id="GO:0000724">
    <property type="term" value="P:double-strand break repair via homologous recombination"/>
    <property type="evidence" value="ECO:0007669"/>
    <property type="project" value="TreeGrafter"/>
</dbReference>
<evidence type="ECO:0000313" key="5">
    <source>
        <dbReference type="EMBL" id="GME77372.1"/>
    </source>
</evidence>
<evidence type="ECO:0000256" key="4">
    <source>
        <dbReference type="PIRNR" id="PIRNR011312"/>
    </source>
</evidence>
<dbReference type="GO" id="GO:0005730">
    <property type="term" value="C:nucleolus"/>
    <property type="evidence" value="ECO:0007669"/>
    <property type="project" value="InterPro"/>
</dbReference>
<dbReference type="Pfam" id="PF04005">
    <property type="entry name" value="Hus1"/>
    <property type="match status" value="1"/>
</dbReference>
<keyword evidence="3" id="KW-0539">Nucleus</keyword>
<comment type="subcellular location">
    <subcellularLocation>
        <location evidence="1">Nucleus</location>
    </subcellularLocation>
</comment>
<evidence type="ECO:0000313" key="6">
    <source>
        <dbReference type="Proteomes" id="UP001165063"/>
    </source>
</evidence>
<dbReference type="PANTHER" id="PTHR12900:SF0">
    <property type="entry name" value="CHECKPOINT PROTEIN"/>
    <property type="match status" value="1"/>
</dbReference>
<dbReference type="GO" id="GO:0030896">
    <property type="term" value="C:checkpoint clamp complex"/>
    <property type="evidence" value="ECO:0007669"/>
    <property type="project" value="InterPro"/>
</dbReference>
<dbReference type="GO" id="GO:0044778">
    <property type="term" value="P:meiotic DNA integrity checkpoint signaling"/>
    <property type="evidence" value="ECO:0007669"/>
    <property type="project" value="TreeGrafter"/>
</dbReference>
<dbReference type="Gene3D" id="3.70.10.10">
    <property type="match status" value="1"/>
</dbReference>
<reference evidence="5" key="1">
    <citation type="submission" date="2023-04" db="EMBL/GenBank/DDBJ databases">
        <title>Ambrosiozyma monospora NBRC 1965.</title>
        <authorList>
            <person name="Ichikawa N."/>
            <person name="Sato H."/>
            <person name="Tonouchi N."/>
        </authorList>
    </citation>
    <scope>NUCLEOTIDE SEQUENCE</scope>
    <source>
        <strain evidence="5">NBRC 1965</strain>
    </source>
</reference>
<comment type="caution">
    <text evidence="5">The sequence shown here is derived from an EMBL/GenBank/DDBJ whole genome shotgun (WGS) entry which is preliminary data.</text>
</comment>
<dbReference type="InterPro" id="IPR046938">
    <property type="entry name" value="DNA_clamp_sf"/>
</dbReference>
<dbReference type="OrthoDB" id="419537at2759"/>
<protein>
    <recommendedName>
        <fullName evidence="4">Checkpoint protein</fullName>
    </recommendedName>
</protein>
<dbReference type="AlphaFoldDB" id="A0A9W6T6Y3"/>
<dbReference type="GO" id="GO:0006289">
    <property type="term" value="P:nucleotide-excision repair"/>
    <property type="evidence" value="ECO:0007669"/>
    <property type="project" value="TreeGrafter"/>
</dbReference>
<evidence type="ECO:0000256" key="2">
    <source>
        <dbReference type="ARBA" id="ARBA00005563"/>
    </source>
</evidence>
<name>A0A9W6T6Y3_AMBMO</name>
<dbReference type="GO" id="GO:0035861">
    <property type="term" value="C:site of double-strand break"/>
    <property type="evidence" value="ECO:0007669"/>
    <property type="project" value="TreeGrafter"/>
</dbReference>
<comment type="similarity">
    <text evidence="2 4">Belongs to the HUS1 family.</text>
</comment>
<sequence length="205" mass="23683">MKVKVLMDDIDNFKNALSYMLTLRKLCVLRFTPERLTIISSAVNEPQIWCNLDQTSFQHYEVESTRNGIISMEVNIEPLFHVLKNYENVKQDSLLLRLQRRPSDNSNKQAIGNKDKSAVCLSIIYEEFVTVTTTISHSFNIPARLLKATSDERIQNPDIRNENVHVAMKITPLLAPFFKRIERYKTSDTIQISANKLGYLNFKVC</sequence>
<dbReference type="GO" id="GO:0031573">
    <property type="term" value="P:mitotic intra-S DNA damage checkpoint signaling"/>
    <property type="evidence" value="ECO:0007669"/>
    <property type="project" value="TreeGrafter"/>
</dbReference>
<dbReference type="PANTHER" id="PTHR12900">
    <property type="entry name" value="MITOTIC AND DNA DAMAGE CHECKPOINT PROTEIN HUS1"/>
    <property type="match status" value="1"/>
</dbReference>
<evidence type="ECO:0000256" key="1">
    <source>
        <dbReference type="ARBA" id="ARBA00004123"/>
    </source>
</evidence>
<dbReference type="PIRSF" id="PIRSF011312">
    <property type="entry name" value="Cell_cycle_HUS1"/>
    <property type="match status" value="1"/>
</dbReference>